<proteinExistence type="predicted"/>
<protein>
    <recommendedName>
        <fullName evidence="4">Core-binding (CB) domain-containing protein</fullName>
    </recommendedName>
</protein>
<dbReference type="Proteomes" id="UP000525336">
    <property type="component" value="Unassembled WGS sequence"/>
</dbReference>
<accession>A0A7Y3YND5</accession>
<evidence type="ECO:0000259" key="4">
    <source>
        <dbReference type="PROSITE" id="PS51900"/>
    </source>
</evidence>
<dbReference type="GO" id="GO:0015074">
    <property type="term" value="P:DNA integration"/>
    <property type="evidence" value="ECO:0007669"/>
    <property type="project" value="UniProtKB-KW"/>
</dbReference>
<evidence type="ECO:0000313" key="6">
    <source>
        <dbReference type="Proteomes" id="UP000525336"/>
    </source>
</evidence>
<dbReference type="PROSITE" id="PS51900">
    <property type="entry name" value="CB"/>
    <property type="match status" value="1"/>
</dbReference>
<evidence type="ECO:0000256" key="1">
    <source>
        <dbReference type="ARBA" id="ARBA00022908"/>
    </source>
</evidence>
<dbReference type="SUPFAM" id="SSF56349">
    <property type="entry name" value="DNA breaking-rejoining enzymes"/>
    <property type="match status" value="1"/>
</dbReference>
<dbReference type="InterPro" id="IPR010998">
    <property type="entry name" value="Integrase_recombinase_N"/>
</dbReference>
<comment type="caution">
    <text evidence="5">The sequence shown here is derived from an EMBL/GenBank/DDBJ whole genome shotgun (WGS) entry which is preliminary data.</text>
</comment>
<evidence type="ECO:0000313" key="5">
    <source>
        <dbReference type="EMBL" id="NOH33661.1"/>
    </source>
</evidence>
<dbReference type="GO" id="GO:0003677">
    <property type="term" value="F:DNA binding"/>
    <property type="evidence" value="ECO:0007669"/>
    <property type="project" value="UniProtKB-UniRule"/>
</dbReference>
<dbReference type="InterPro" id="IPR044068">
    <property type="entry name" value="CB"/>
</dbReference>
<dbReference type="EMBL" id="VTXW01000007">
    <property type="protein sequence ID" value="NOH33661.1"/>
    <property type="molecule type" value="Genomic_DNA"/>
</dbReference>
<dbReference type="RefSeq" id="WP_171367622.1">
    <property type="nucleotide sequence ID" value="NZ_VTXW01000007.1"/>
</dbReference>
<evidence type="ECO:0000256" key="3">
    <source>
        <dbReference type="PROSITE-ProRule" id="PRU01248"/>
    </source>
</evidence>
<reference evidence="5 6" key="1">
    <citation type="submission" date="2019-09" db="EMBL/GenBank/DDBJ databases">
        <title>Draft genome sequencing and comparative genomics of hatchery-associated Vibrios.</title>
        <authorList>
            <person name="Kehlet-Delgado H."/>
            <person name="Mueller R.S."/>
        </authorList>
    </citation>
    <scope>NUCLEOTIDE SEQUENCE [LARGE SCALE GENOMIC DNA]</scope>
    <source>
        <strain evidence="5 6">00-90-10</strain>
    </source>
</reference>
<name>A0A7Y3YND5_9VIBR</name>
<feature type="domain" description="Core-binding (CB)" evidence="4">
    <location>
        <begin position="48"/>
        <end position="159"/>
    </location>
</feature>
<gene>
    <name evidence="5" type="ORF">F0245_09835</name>
</gene>
<dbReference type="AlphaFoldDB" id="A0A7Y3YND5"/>
<organism evidence="5 6">
    <name type="scientific">Vibrio chagasii</name>
    <dbReference type="NCBI Taxonomy" id="170679"/>
    <lineage>
        <taxon>Bacteria</taxon>
        <taxon>Pseudomonadati</taxon>
        <taxon>Pseudomonadota</taxon>
        <taxon>Gammaproteobacteria</taxon>
        <taxon>Vibrionales</taxon>
        <taxon>Vibrionaceae</taxon>
        <taxon>Vibrio</taxon>
    </lineage>
</organism>
<dbReference type="Gene3D" id="1.10.150.130">
    <property type="match status" value="1"/>
</dbReference>
<evidence type="ECO:0000256" key="2">
    <source>
        <dbReference type="ARBA" id="ARBA00023125"/>
    </source>
</evidence>
<dbReference type="InterPro" id="IPR011010">
    <property type="entry name" value="DNA_brk_join_enz"/>
</dbReference>
<keyword evidence="2 3" id="KW-0238">DNA-binding</keyword>
<sequence>MLLQYVAQKLKCSRPDIQITQNSKPTLNSEYLSSAYFIAASDKADPTYSTKELTSKFLSRVKSDKELSPKTIAQYERHLRIFTEIFHFDDIREMDRENAEQLLQLMYNYPKNPEKQSTLCKLKGIALIRKNQEINGDVVSRATVKKFVNLMSTFFQWAESHGYVKANFFYKLRVGRSGSYEPRYNLTNQELDRVFTMPDYKEGKFLHPYYYWLPLLLRFTGARMNELCQLRRADVICQEGVHGIQIHART</sequence>
<keyword evidence="1" id="KW-0229">DNA integration</keyword>